<reference evidence="3" key="1">
    <citation type="journal article" date="2019" name="Int. J. Syst. Evol. Microbiol.">
        <title>The Global Catalogue of Microorganisms (GCM) 10K type strain sequencing project: providing services to taxonomists for standard genome sequencing and annotation.</title>
        <authorList>
            <consortium name="The Broad Institute Genomics Platform"/>
            <consortium name="The Broad Institute Genome Sequencing Center for Infectious Disease"/>
            <person name="Wu L."/>
            <person name="Ma J."/>
        </authorList>
    </citation>
    <scope>NUCLEOTIDE SEQUENCE [LARGE SCALE GENOMIC DNA]</scope>
    <source>
        <strain evidence="3">CGMCC 4.7132</strain>
    </source>
</reference>
<dbReference type="Pfam" id="PF13672">
    <property type="entry name" value="PP2C_2"/>
    <property type="match status" value="1"/>
</dbReference>
<name>A0ABV9CLT7_9ACTN</name>
<dbReference type="EMBL" id="JBHSFP010000019">
    <property type="protein sequence ID" value="MFC4533984.1"/>
    <property type="molecule type" value="Genomic_DNA"/>
</dbReference>
<evidence type="ECO:0000313" key="3">
    <source>
        <dbReference type="Proteomes" id="UP001596004"/>
    </source>
</evidence>
<keyword evidence="3" id="KW-1185">Reference proteome</keyword>
<dbReference type="Proteomes" id="UP001596004">
    <property type="component" value="Unassembled WGS sequence"/>
</dbReference>
<protein>
    <submittedName>
        <fullName evidence="2">Protein phosphatase 2C domain-containing protein</fullName>
    </submittedName>
</protein>
<organism evidence="2 3">
    <name type="scientific">Sphaerisporangium dianthi</name>
    <dbReference type="NCBI Taxonomy" id="1436120"/>
    <lineage>
        <taxon>Bacteria</taxon>
        <taxon>Bacillati</taxon>
        <taxon>Actinomycetota</taxon>
        <taxon>Actinomycetes</taxon>
        <taxon>Streptosporangiales</taxon>
        <taxon>Streptosporangiaceae</taxon>
        <taxon>Sphaerisporangium</taxon>
    </lineage>
</organism>
<dbReference type="RefSeq" id="WP_380843964.1">
    <property type="nucleotide sequence ID" value="NZ_JBHSFP010000019.1"/>
</dbReference>
<accession>A0ABV9CLT7</accession>
<proteinExistence type="predicted"/>
<gene>
    <name evidence="2" type="ORF">ACFO60_24745</name>
</gene>
<dbReference type="InterPro" id="IPR001932">
    <property type="entry name" value="PPM-type_phosphatase-like_dom"/>
</dbReference>
<sequence>MRVTFATQPVSQGRPNEDFVAATPDAVVLLDGAGTPAGSESGCSHGVAWYSRMLGSTLLASMTQSAGTLTEILGEGIKAVTSMHQFICDLAHAGSPSATVVMLRRTGDMLQWLVLADSVLILDIADSAEPLVVCDDREAQVGARYRSRMDALPGGSPEHEQAHREYVEAMRQHRNRDDGFWVASVEPLVAEQAETGALRADQVRAAALLSDGASRLVDRFGLATWRQALDRLDADGPAELIRHVRQAERSDPDGTRWPRGKPIDDATAVFVKVGEDAERAT</sequence>
<dbReference type="SUPFAM" id="SSF81606">
    <property type="entry name" value="PP2C-like"/>
    <property type="match status" value="1"/>
</dbReference>
<comment type="caution">
    <text evidence="2">The sequence shown here is derived from an EMBL/GenBank/DDBJ whole genome shotgun (WGS) entry which is preliminary data.</text>
</comment>
<dbReference type="InterPro" id="IPR036457">
    <property type="entry name" value="PPM-type-like_dom_sf"/>
</dbReference>
<evidence type="ECO:0000313" key="2">
    <source>
        <dbReference type="EMBL" id="MFC4533984.1"/>
    </source>
</evidence>
<evidence type="ECO:0000259" key="1">
    <source>
        <dbReference type="Pfam" id="PF13672"/>
    </source>
</evidence>
<feature type="domain" description="PPM-type phosphatase" evidence="1">
    <location>
        <begin position="11"/>
        <end position="235"/>
    </location>
</feature>